<keyword evidence="1" id="KW-0472">Membrane</keyword>
<feature type="transmembrane region" description="Helical" evidence="1">
    <location>
        <begin position="35"/>
        <end position="53"/>
    </location>
</feature>
<organism evidence="2">
    <name type="scientific">marine metagenome</name>
    <dbReference type="NCBI Taxonomy" id="408172"/>
    <lineage>
        <taxon>unclassified sequences</taxon>
        <taxon>metagenomes</taxon>
        <taxon>ecological metagenomes</taxon>
    </lineage>
</organism>
<accession>A0A382FEM8</accession>
<evidence type="ECO:0000256" key="1">
    <source>
        <dbReference type="SAM" id="Phobius"/>
    </source>
</evidence>
<dbReference type="AlphaFoldDB" id="A0A382FEM8"/>
<dbReference type="EMBL" id="UINC01049523">
    <property type="protein sequence ID" value="SVB61410.1"/>
    <property type="molecule type" value="Genomic_DNA"/>
</dbReference>
<proteinExistence type="predicted"/>
<keyword evidence="1" id="KW-1133">Transmembrane helix</keyword>
<reference evidence="2" key="1">
    <citation type="submission" date="2018-05" db="EMBL/GenBank/DDBJ databases">
        <authorList>
            <person name="Lanie J.A."/>
            <person name="Ng W.-L."/>
            <person name="Kazmierczak K.M."/>
            <person name="Andrzejewski T.M."/>
            <person name="Davidsen T.M."/>
            <person name="Wayne K.J."/>
            <person name="Tettelin H."/>
            <person name="Glass J.I."/>
            <person name="Rusch D."/>
            <person name="Podicherti R."/>
            <person name="Tsui H.-C.T."/>
            <person name="Winkler M.E."/>
        </authorList>
    </citation>
    <scope>NUCLEOTIDE SEQUENCE</scope>
</reference>
<keyword evidence="1" id="KW-0812">Transmembrane</keyword>
<evidence type="ECO:0000313" key="2">
    <source>
        <dbReference type="EMBL" id="SVB61410.1"/>
    </source>
</evidence>
<protein>
    <submittedName>
        <fullName evidence="2">Uncharacterized protein</fullName>
    </submittedName>
</protein>
<feature type="transmembrane region" description="Helical" evidence="1">
    <location>
        <begin position="128"/>
        <end position="147"/>
    </location>
</feature>
<gene>
    <name evidence="2" type="ORF">METZ01_LOCUS214264</name>
</gene>
<feature type="transmembrane region" description="Helical" evidence="1">
    <location>
        <begin position="89"/>
        <end position="108"/>
    </location>
</feature>
<name>A0A382FEM8_9ZZZZ</name>
<feature type="transmembrane region" description="Helical" evidence="1">
    <location>
        <begin position="159"/>
        <end position="176"/>
    </location>
</feature>
<sequence>MLASFIYVGREALEMMFLLFMITATVSLDKKLITAGGIGLLSGLIGGALLGDFLEDYEVGMYAMLSGLMLYLFFTSNNLPAHIKGHVQAIADNTATFWAGIFTVWFIFFRESMEVFTFMFQAINDNVASWTGAGFAVIFVAMLYKVLRNYKDTRALFNITRYAFLVFAVWFGYEALEHAHIL</sequence>
<feature type="transmembrane region" description="Helical" evidence="1">
    <location>
        <begin position="59"/>
        <end position="77"/>
    </location>
</feature>